<keyword evidence="1" id="KW-0479">Metal-binding</keyword>
<gene>
    <name evidence="7" type="ORF">HMPREF1544_00929</name>
</gene>
<dbReference type="GO" id="GO:0016925">
    <property type="term" value="P:protein sumoylation"/>
    <property type="evidence" value="ECO:0007669"/>
    <property type="project" value="TreeGrafter"/>
</dbReference>
<dbReference type="InterPro" id="IPR013083">
    <property type="entry name" value="Znf_RING/FYVE/PHD"/>
</dbReference>
<dbReference type="InterPro" id="IPR004181">
    <property type="entry name" value="Znf_MIZ"/>
</dbReference>
<dbReference type="OrthoDB" id="28127at2759"/>
<evidence type="ECO:0000259" key="6">
    <source>
        <dbReference type="PROSITE" id="PS51044"/>
    </source>
</evidence>
<dbReference type="GO" id="GO:0061665">
    <property type="term" value="F:SUMO ligase activity"/>
    <property type="evidence" value="ECO:0007669"/>
    <property type="project" value="TreeGrafter"/>
</dbReference>
<protein>
    <recommendedName>
        <fullName evidence="6">SP-RING-type domain-containing protein</fullName>
    </recommendedName>
</protein>
<dbReference type="EMBL" id="KE123902">
    <property type="protein sequence ID" value="EPB92104.1"/>
    <property type="molecule type" value="Genomic_DNA"/>
</dbReference>
<evidence type="ECO:0000256" key="2">
    <source>
        <dbReference type="ARBA" id="ARBA00022771"/>
    </source>
</evidence>
<feature type="region of interest" description="Disordered" evidence="5">
    <location>
        <begin position="549"/>
        <end position="588"/>
    </location>
</feature>
<dbReference type="InParanoid" id="S2JQ51"/>
<evidence type="ECO:0000313" key="8">
    <source>
        <dbReference type="Proteomes" id="UP000014254"/>
    </source>
</evidence>
<dbReference type="OMA" id="RVDVNWQ"/>
<feature type="domain" description="SP-RING-type" evidence="6">
    <location>
        <begin position="421"/>
        <end position="505"/>
    </location>
</feature>
<feature type="region of interest" description="Disordered" evidence="5">
    <location>
        <begin position="289"/>
        <end position="316"/>
    </location>
</feature>
<evidence type="ECO:0000313" key="7">
    <source>
        <dbReference type="EMBL" id="EPB92104.1"/>
    </source>
</evidence>
<dbReference type="STRING" id="1220926.S2JQ51"/>
<dbReference type="Gene3D" id="3.30.40.10">
    <property type="entry name" value="Zinc/RING finger domain, C3HC4 (zinc finger)"/>
    <property type="match status" value="1"/>
</dbReference>
<evidence type="ECO:0000256" key="1">
    <source>
        <dbReference type="ARBA" id="ARBA00022723"/>
    </source>
</evidence>
<feature type="compositionally biased region" description="Basic residues" evidence="5">
    <location>
        <begin position="577"/>
        <end position="588"/>
    </location>
</feature>
<dbReference type="PROSITE" id="PS51044">
    <property type="entry name" value="ZF_SP_RING"/>
    <property type="match status" value="1"/>
</dbReference>
<organism evidence="7 8">
    <name type="scientific">Mucor circinelloides f. circinelloides (strain 1006PhL)</name>
    <name type="common">Mucormycosis agent</name>
    <name type="synonym">Calyptromyces circinelloides</name>
    <dbReference type="NCBI Taxonomy" id="1220926"/>
    <lineage>
        <taxon>Eukaryota</taxon>
        <taxon>Fungi</taxon>
        <taxon>Fungi incertae sedis</taxon>
        <taxon>Mucoromycota</taxon>
        <taxon>Mucoromycotina</taxon>
        <taxon>Mucoromycetes</taxon>
        <taxon>Mucorales</taxon>
        <taxon>Mucorineae</taxon>
        <taxon>Mucoraceae</taxon>
        <taxon>Mucor</taxon>
    </lineage>
</organism>
<feature type="compositionally biased region" description="Polar residues" evidence="5">
    <location>
        <begin position="565"/>
        <end position="575"/>
    </location>
</feature>
<evidence type="ECO:0000256" key="5">
    <source>
        <dbReference type="SAM" id="MobiDB-lite"/>
    </source>
</evidence>
<evidence type="ECO:0000256" key="3">
    <source>
        <dbReference type="ARBA" id="ARBA00022833"/>
    </source>
</evidence>
<dbReference type="eggNOG" id="KOG2169">
    <property type="taxonomic scope" value="Eukaryota"/>
</dbReference>
<keyword evidence="2 4" id="KW-0863">Zinc-finger</keyword>
<dbReference type="AlphaFoldDB" id="S2JQ51"/>
<dbReference type="GO" id="GO:0000785">
    <property type="term" value="C:chromatin"/>
    <property type="evidence" value="ECO:0007669"/>
    <property type="project" value="TreeGrafter"/>
</dbReference>
<accession>S2JQ51</accession>
<dbReference type="GO" id="GO:0008270">
    <property type="term" value="F:zinc ion binding"/>
    <property type="evidence" value="ECO:0007669"/>
    <property type="project" value="UniProtKB-KW"/>
</dbReference>
<proteinExistence type="predicted"/>
<dbReference type="PANTHER" id="PTHR10782:SF4">
    <property type="entry name" value="TONALLI, ISOFORM E"/>
    <property type="match status" value="1"/>
</dbReference>
<dbReference type="Proteomes" id="UP000014254">
    <property type="component" value="Unassembled WGS sequence"/>
</dbReference>
<keyword evidence="8" id="KW-1185">Reference proteome</keyword>
<sequence length="588" mass="67763">MNFTLYKRRKLRQKPNILTVEQSQELGHLAGNKLIKNVTDQGLIPINLFRLRKRKLEAIYSYLFSHQLTHDKEPAIESLQTHQLAEYLLNTIYPGYPACKAKNLAYTDYRECREKEVGQISPLAYDYVPTTEVYDRLDEIYRVDVNWQEDYKSTPSVDLSVPSIKKSLERIRIAHNDKSTDGIEYHLCFWNSTRTLIKPQCKSLKLNSEEIWTQHKERVVSEGFMHIDITDNLKKCLARQPRKSTKTYMQSHDNNTVLTRVPPPHVALHDSSTKTKTVKMAVSISAATPTSVTDQTKLTDNTTPASNETKPKPTPPERMINLQVELHDNEELNISHISISAVAKKSTNELVCELYLQATTECISRSIRKSTFPLDTQQMIIHLLKQYHQAEGPEAKLKNAETIFMTCQSNTMLSISNETSSEEEYEEDELNETVSLIDFNTGQRIRHPIKSLHCRHRTCFDAASFFNQHADIKLWHCPICLVHIKSFEELRIDYTTKEALNQHPDEDKLFIFGDTLISENELFGEASLLMDDLNDRLIIEIEDDEDDEQVQGRQETLRLGKRGSRSNQNGSAESHSAQKRYRTLTHVI</sequence>
<reference evidence="8" key="1">
    <citation type="submission" date="2013-05" db="EMBL/GenBank/DDBJ databases">
        <title>The Genome sequence of Mucor circinelloides f. circinelloides 1006PhL.</title>
        <authorList>
            <consortium name="The Broad Institute Genomics Platform"/>
            <person name="Cuomo C."/>
            <person name="Earl A."/>
            <person name="Findley K."/>
            <person name="Lee S.C."/>
            <person name="Walker B."/>
            <person name="Young S."/>
            <person name="Zeng Q."/>
            <person name="Gargeya S."/>
            <person name="Fitzgerald M."/>
            <person name="Haas B."/>
            <person name="Abouelleil A."/>
            <person name="Allen A.W."/>
            <person name="Alvarado L."/>
            <person name="Arachchi H.M."/>
            <person name="Berlin A.M."/>
            <person name="Chapman S.B."/>
            <person name="Gainer-Dewar J."/>
            <person name="Goldberg J."/>
            <person name="Griggs A."/>
            <person name="Gujja S."/>
            <person name="Hansen M."/>
            <person name="Howarth C."/>
            <person name="Imamovic A."/>
            <person name="Ireland A."/>
            <person name="Larimer J."/>
            <person name="McCowan C."/>
            <person name="Murphy C."/>
            <person name="Pearson M."/>
            <person name="Poon T.W."/>
            <person name="Priest M."/>
            <person name="Roberts A."/>
            <person name="Saif S."/>
            <person name="Shea T."/>
            <person name="Sisk P."/>
            <person name="Sykes S."/>
            <person name="Wortman J."/>
            <person name="Nusbaum C."/>
            <person name="Birren B."/>
        </authorList>
    </citation>
    <scope>NUCLEOTIDE SEQUENCE [LARGE SCALE GENOMIC DNA]</scope>
    <source>
        <strain evidence="8">1006PhL</strain>
    </source>
</reference>
<evidence type="ECO:0000256" key="4">
    <source>
        <dbReference type="PROSITE-ProRule" id="PRU00452"/>
    </source>
</evidence>
<keyword evidence="3" id="KW-0862">Zinc</keyword>
<dbReference type="VEuPathDB" id="FungiDB:HMPREF1544_00929"/>
<dbReference type="Pfam" id="PF02891">
    <property type="entry name" value="zf-MIZ"/>
    <property type="match status" value="1"/>
</dbReference>
<dbReference type="PANTHER" id="PTHR10782">
    <property type="entry name" value="ZINC FINGER MIZ DOMAIN-CONTAINING PROTEIN"/>
    <property type="match status" value="1"/>
</dbReference>
<name>S2JQ51_MUCC1</name>
<feature type="compositionally biased region" description="Polar residues" evidence="5">
    <location>
        <begin position="289"/>
        <end position="308"/>
    </location>
</feature>